<dbReference type="Gramene" id="evm.model.05.1480">
    <property type="protein sequence ID" value="cds.evm.model.05.1480"/>
    <property type="gene ID" value="evm.TU.05.1480"/>
</dbReference>
<dbReference type="AlphaFoldDB" id="A0A803PLI2"/>
<organism evidence="1 2">
    <name type="scientific">Cannabis sativa</name>
    <name type="common">Hemp</name>
    <name type="synonym">Marijuana</name>
    <dbReference type="NCBI Taxonomy" id="3483"/>
    <lineage>
        <taxon>Eukaryota</taxon>
        <taxon>Viridiplantae</taxon>
        <taxon>Streptophyta</taxon>
        <taxon>Embryophyta</taxon>
        <taxon>Tracheophyta</taxon>
        <taxon>Spermatophyta</taxon>
        <taxon>Magnoliopsida</taxon>
        <taxon>eudicotyledons</taxon>
        <taxon>Gunneridae</taxon>
        <taxon>Pentapetalae</taxon>
        <taxon>rosids</taxon>
        <taxon>fabids</taxon>
        <taxon>Rosales</taxon>
        <taxon>Cannabaceae</taxon>
        <taxon>Cannabis</taxon>
    </lineage>
</organism>
<reference evidence="1" key="2">
    <citation type="submission" date="2021-03" db="UniProtKB">
        <authorList>
            <consortium name="EnsemblPlants"/>
        </authorList>
    </citation>
    <scope>IDENTIFICATION</scope>
</reference>
<dbReference type="EnsemblPlants" id="evm.model.05.1480">
    <property type="protein sequence ID" value="cds.evm.model.05.1480"/>
    <property type="gene ID" value="evm.TU.05.1480"/>
</dbReference>
<name>A0A803PLI2_CANSA</name>
<sequence>MTFRRRGEEDPPPDYSLNLDNFSVKFFHGGYWFTRGGNRKYENGRISYFDFCSFNGFSRLHLEEMPQVLGYIFPFGFLFKPKGKNLNMGFK</sequence>
<reference evidence="1" key="1">
    <citation type="submission" date="2018-11" db="EMBL/GenBank/DDBJ databases">
        <authorList>
            <person name="Grassa J C."/>
        </authorList>
    </citation>
    <scope>NUCLEOTIDE SEQUENCE [LARGE SCALE GENOMIC DNA]</scope>
</reference>
<evidence type="ECO:0000313" key="2">
    <source>
        <dbReference type="Proteomes" id="UP000596661"/>
    </source>
</evidence>
<proteinExistence type="predicted"/>
<protein>
    <submittedName>
        <fullName evidence="1">Uncharacterized protein</fullName>
    </submittedName>
</protein>
<accession>A0A803PLI2</accession>
<dbReference type="Proteomes" id="UP000596661">
    <property type="component" value="Chromosome 5"/>
</dbReference>
<evidence type="ECO:0000313" key="1">
    <source>
        <dbReference type="EnsemblPlants" id="cds.evm.model.05.1480"/>
    </source>
</evidence>
<keyword evidence="2" id="KW-1185">Reference proteome</keyword>
<dbReference type="EMBL" id="UZAU01000542">
    <property type="status" value="NOT_ANNOTATED_CDS"/>
    <property type="molecule type" value="Genomic_DNA"/>
</dbReference>